<dbReference type="InterPro" id="IPR039425">
    <property type="entry name" value="RNA_pol_sigma-70-like"/>
</dbReference>
<keyword evidence="2" id="KW-0805">Transcription regulation</keyword>
<dbReference type="NCBIfam" id="TIGR02937">
    <property type="entry name" value="sigma70-ECF"/>
    <property type="match status" value="1"/>
</dbReference>
<organism evidence="7 8">
    <name type="scientific">Aureibaculum marinum</name>
    <dbReference type="NCBI Taxonomy" id="2487930"/>
    <lineage>
        <taxon>Bacteria</taxon>
        <taxon>Pseudomonadati</taxon>
        <taxon>Bacteroidota</taxon>
        <taxon>Flavobacteriia</taxon>
        <taxon>Flavobacteriales</taxon>
        <taxon>Flavobacteriaceae</taxon>
        <taxon>Aureibaculum</taxon>
    </lineage>
</organism>
<dbReference type="PANTHER" id="PTHR43133:SF46">
    <property type="entry name" value="RNA POLYMERASE SIGMA-70 FACTOR ECF SUBFAMILY"/>
    <property type="match status" value="1"/>
</dbReference>
<reference evidence="7 8" key="1">
    <citation type="submission" date="2018-11" db="EMBL/GenBank/DDBJ databases">
        <title>Aureibaculum marinum gen. nov., sp. nov., a member of the family Flavobacteriaceae isolated from the Bohai Sea.</title>
        <authorList>
            <person name="Ji X."/>
        </authorList>
    </citation>
    <scope>NUCLEOTIDE SEQUENCE [LARGE SCALE GENOMIC DNA]</scope>
    <source>
        <strain evidence="7 8">BH-SD17</strain>
    </source>
</reference>
<accession>A0A3N4NJT4</accession>
<proteinExistence type="inferred from homology"/>
<name>A0A3N4NJT4_9FLAO</name>
<evidence type="ECO:0000259" key="5">
    <source>
        <dbReference type="Pfam" id="PF04542"/>
    </source>
</evidence>
<dbReference type="Gene3D" id="1.10.10.10">
    <property type="entry name" value="Winged helix-like DNA-binding domain superfamily/Winged helix DNA-binding domain"/>
    <property type="match status" value="1"/>
</dbReference>
<dbReference type="AlphaFoldDB" id="A0A3N4NJT4"/>
<dbReference type="InterPro" id="IPR013324">
    <property type="entry name" value="RNA_pol_sigma_r3/r4-like"/>
</dbReference>
<evidence type="ECO:0000259" key="6">
    <source>
        <dbReference type="Pfam" id="PF08281"/>
    </source>
</evidence>
<evidence type="ECO:0000256" key="4">
    <source>
        <dbReference type="ARBA" id="ARBA00023163"/>
    </source>
</evidence>
<dbReference type="RefSeq" id="WP_123898051.1">
    <property type="nucleotide sequence ID" value="NZ_RPFJ01000011.1"/>
</dbReference>
<keyword evidence="4" id="KW-0804">Transcription</keyword>
<dbReference type="Pfam" id="PF04542">
    <property type="entry name" value="Sigma70_r2"/>
    <property type="match status" value="1"/>
</dbReference>
<dbReference type="Gene3D" id="1.10.1740.10">
    <property type="match status" value="1"/>
</dbReference>
<dbReference type="GO" id="GO:0003677">
    <property type="term" value="F:DNA binding"/>
    <property type="evidence" value="ECO:0007669"/>
    <property type="project" value="InterPro"/>
</dbReference>
<dbReference type="Pfam" id="PF08281">
    <property type="entry name" value="Sigma70_r4_2"/>
    <property type="match status" value="1"/>
</dbReference>
<dbReference type="InterPro" id="IPR014284">
    <property type="entry name" value="RNA_pol_sigma-70_dom"/>
</dbReference>
<dbReference type="SUPFAM" id="SSF88946">
    <property type="entry name" value="Sigma2 domain of RNA polymerase sigma factors"/>
    <property type="match status" value="1"/>
</dbReference>
<protein>
    <submittedName>
        <fullName evidence="7">Sigma-70 family RNA polymerase sigma factor</fullName>
    </submittedName>
</protein>
<dbReference type="EMBL" id="RPFJ01000011">
    <property type="protein sequence ID" value="RPD96672.1"/>
    <property type="molecule type" value="Genomic_DNA"/>
</dbReference>
<evidence type="ECO:0000313" key="7">
    <source>
        <dbReference type="EMBL" id="RPD96672.1"/>
    </source>
</evidence>
<evidence type="ECO:0000256" key="1">
    <source>
        <dbReference type="ARBA" id="ARBA00010641"/>
    </source>
</evidence>
<comment type="similarity">
    <text evidence="1">Belongs to the sigma-70 factor family. ECF subfamily.</text>
</comment>
<dbReference type="Proteomes" id="UP000270856">
    <property type="component" value="Unassembled WGS sequence"/>
</dbReference>
<evidence type="ECO:0000256" key="3">
    <source>
        <dbReference type="ARBA" id="ARBA00023082"/>
    </source>
</evidence>
<dbReference type="InterPro" id="IPR013325">
    <property type="entry name" value="RNA_pol_sigma_r2"/>
</dbReference>
<feature type="domain" description="RNA polymerase sigma-70 region 2" evidence="5">
    <location>
        <begin position="32"/>
        <end position="90"/>
    </location>
</feature>
<evidence type="ECO:0000313" key="8">
    <source>
        <dbReference type="Proteomes" id="UP000270856"/>
    </source>
</evidence>
<keyword evidence="8" id="KW-1185">Reference proteome</keyword>
<dbReference type="PANTHER" id="PTHR43133">
    <property type="entry name" value="RNA POLYMERASE ECF-TYPE SIGMA FACTO"/>
    <property type="match status" value="1"/>
</dbReference>
<dbReference type="GO" id="GO:0006352">
    <property type="term" value="P:DNA-templated transcription initiation"/>
    <property type="evidence" value="ECO:0007669"/>
    <property type="project" value="InterPro"/>
</dbReference>
<sequence length="190" mass="22488">MTKQNKAKELISEDMLLFKKINKGDYEAITLLFKKYYKDLCNFGKTYETNIHVIEEKVADVFIALWDNKNKLNEINNPKSYLYVIVKNNLRKITTTHHVDTIRINNHFKTPSIEDEIIIKEQMEINKNIITNILDDIPKRTRQVFELSRIDGFKYKEISELLEISPKTVENHMGLALKYINKSMSKYKNK</sequence>
<keyword evidence="3" id="KW-0731">Sigma factor</keyword>
<dbReference type="GO" id="GO:0016987">
    <property type="term" value="F:sigma factor activity"/>
    <property type="evidence" value="ECO:0007669"/>
    <property type="project" value="UniProtKB-KW"/>
</dbReference>
<evidence type="ECO:0000256" key="2">
    <source>
        <dbReference type="ARBA" id="ARBA00023015"/>
    </source>
</evidence>
<dbReference type="OrthoDB" id="759001at2"/>
<gene>
    <name evidence="7" type="ORF">EGM88_09940</name>
</gene>
<dbReference type="SUPFAM" id="SSF88659">
    <property type="entry name" value="Sigma3 and sigma4 domains of RNA polymerase sigma factors"/>
    <property type="match status" value="1"/>
</dbReference>
<dbReference type="InterPro" id="IPR036388">
    <property type="entry name" value="WH-like_DNA-bd_sf"/>
</dbReference>
<dbReference type="InterPro" id="IPR007627">
    <property type="entry name" value="RNA_pol_sigma70_r2"/>
</dbReference>
<comment type="caution">
    <text evidence="7">The sequence shown here is derived from an EMBL/GenBank/DDBJ whole genome shotgun (WGS) entry which is preliminary data.</text>
</comment>
<dbReference type="InterPro" id="IPR013249">
    <property type="entry name" value="RNA_pol_sigma70_r4_t2"/>
</dbReference>
<feature type="domain" description="RNA polymerase sigma factor 70 region 4 type 2" evidence="6">
    <location>
        <begin position="129"/>
        <end position="178"/>
    </location>
</feature>